<evidence type="ECO:0000313" key="1">
    <source>
        <dbReference type="EMBL" id="GBQ85651.1"/>
    </source>
</evidence>
<protein>
    <submittedName>
        <fullName evidence="1">Uncharacterized protein</fullName>
    </submittedName>
</protein>
<dbReference type="GeneID" id="29557806"/>
<proteinExistence type="predicted"/>
<evidence type="ECO:0000313" key="2">
    <source>
        <dbReference type="Proteomes" id="UP001065047"/>
    </source>
</evidence>
<reference evidence="1" key="1">
    <citation type="submission" date="2013-04" db="EMBL/GenBank/DDBJ databases">
        <title>The genome sequencing project of 58 acetic acid bacteria.</title>
        <authorList>
            <person name="Okamoto-Kainuma A."/>
            <person name="Ishikawa M."/>
            <person name="Umino S."/>
            <person name="Koizumi Y."/>
            <person name="Shiwa Y."/>
            <person name="Yoshikawa H."/>
            <person name="Matsutani M."/>
            <person name="Matsushita K."/>
        </authorList>
    </citation>
    <scope>NUCLEOTIDE SEQUENCE</scope>
    <source>
        <strain evidence="1">DSM 14337</strain>
    </source>
</reference>
<sequence length="206" mass="22142">MTQPNLTETASQALGYLWGYRFDTLDAWKAKNEGVKFAPAAVRDCLSPSATGNCIMWSAPELMHEVFRGESPKECVEAAITKGILSSEAIPMILGIESAAGQNGFEAPNPRALAVATRLLNSITINDHNEALPEVQELIDELVLDNASSAGMSSEQASVLNNQGLLAQISFLASMDLRADMAKTRSVARDMVAEAPPLEEEYPLSC</sequence>
<accession>A0ABQ0PZT9</accession>
<name>A0ABQ0PZT9_9PROT</name>
<gene>
    <name evidence="1" type="ORF">AA14337_3128</name>
</gene>
<dbReference type="RefSeq" id="WP_156477013.1">
    <property type="nucleotide sequence ID" value="NZ_BAPF01000054.1"/>
</dbReference>
<keyword evidence="2" id="KW-1185">Reference proteome</keyword>
<comment type="caution">
    <text evidence="1">The sequence shown here is derived from an EMBL/GenBank/DDBJ whole genome shotgun (WGS) entry which is preliminary data.</text>
</comment>
<organism evidence="1 2">
    <name type="scientific">Acetobacter malorum DSM 14337</name>
    <dbReference type="NCBI Taxonomy" id="1307910"/>
    <lineage>
        <taxon>Bacteria</taxon>
        <taxon>Pseudomonadati</taxon>
        <taxon>Pseudomonadota</taxon>
        <taxon>Alphaproteobacteria</taxon>
        <taxon>Acetobacterales</taxon>
        <taxon>Acetobacteraceae</taxon>
        <taxon>Acetobacter</taxon>
    </lineage>
</organism>
<dbReference type="EMBL" id="BAPF01000054">
    <property type="protein sequence ID" value="GBQ85651.1"/>
    <property type="molecule type" value="Genomic_DNA"/>
</dbReference>
<dbReference type="Proteomes" id="UP001065047">
    <property type="component" value="Unassembled WGS sequence"/>
</dbReference>